<dbReference type="Pfam" id="PF01868">
    <property type="entry name" value="RNase_P-MRP_p29"/>
    <property type="match status" value="1"/>
</dbReference>
<dbReference type="HAMAP" id="MF_00754">
    <property type="entry name" value="RNase_P_1"/>
    <property type="match status" value="1"/>
</dbReference>
<dbReference type="GO" id="GO:0006364">
    <property type="term" value="P:rRNA processing"/>
    <property type="evidence" value="ECO:0007669"/>
    <property type="project" value="TreeGrafter"/>
</dbReference>
<dbReference type="GO" id="GO:0000172">
    <property type="term" value="C:ribonuclease MRP complex"/>
    <property type="evidence" value="ECO:0007669"/>
    <property type="project" value="InterPro"/>
</dbReference>
<dbReference type="GO" id="GO:0005634">
    <property type="term" value="C:nucleus"/>
    <property type="evidence" value="ECO:0007669"/>
    <property type="project" value="UniProtKB-SubCell"/>
</dbReference>
<evidence type="ECO:0000256" key="5">
    <source>
        <dbReference type="ARBA" id="ARBA00022722"/>
    </source>
</evidence>
<evidence type="ECO:0000313" key="9">
    <source>
        <dbReference type="Proteomes" id="UP000320762"/>
    </source>
</evidence>
<keyword evidence="6" id="KW-0255">Endonuclease</keyword>
<evidence type="ECO:0000256" key="1">
    <source>
        <dbReference type="ARBA" id="ARBA00004123"/>
    </source>
</evidence>
<name>A0A550CJR0_9AGAR</name>
<sequence length="282" mass="31803">MASSSAWSTLDVYKELPVIKGQKLKINSKTPYIPSYVKSNLELGPGNQDSIYSERIYGRNLMLENPARSSRLTKERKEREAKKRALREKKTAIGNAMSRKESRGMGLWELTDEQAKFDLFLPLHHLWMGYMSELMELSQPNTGKPPENCMPGSAGMHVKLVKADLHGSILTVKQSKNPALVGLSGITILETENTFRVVTRKNKVKLIPKENTIFSLALPLFSTLPSTHTTDTALTIPAETEGPPKTVLDSPYIEFELYGNQFRFRSADRATRKFKNKMTIEL</sequence>
<evidence type="ECO:0000256" key="7">
    <source>
        <dbReference type="ARBA" id="ARBA00022801"/>
    </source>
</evidence>
<keyword evidence="5" id="KW-0540">Nuclease</keyword>
<dbReference type="GO" id="GO:0030677">
    <property type="term" value="C:ribonuclease P complex"/>
    <property type="evidence" value="ECO:0007669"/>
    <property type="project" value="InterPro"/>
</dbReference>
<evidence type="ECO:0000256" key="6">
    <source>
        <dbReference type="ARBA" id="ARBA00022759"/>
    </source>
</evidence>
<dbReference type="SMART" id="SM00538">
    <property type="entry name" value="POP4"/>
    <property type="match status" value="1"/>
</dbReference>
<protein>
    <submittedName>
        <fullName evidence="8">Rof/RNase P-like protein</fullName>
    </submittedName>
</protein>
<dbReference type="AlphaFoldDB" id="A0A550CJR0"/>
<proteinExistence type="inferred from homology"/>
<dbReference type="GO" id="GO:0004519">
    <property type="term" value="F:endonuclease activity"/>
    <property type="evidence" value="ECO:0007669"/>
    <property type="project" value="UniProtKB-KW"/>
</dbReference>
<dbReference type="GO" id="GO:0016787">
    <property type="term" value="F:hydrolase activity"/>
    <property type="evidence" value="ECO:0007669"/>
    <property type="project" value="UniProtKB-KW"/>
</dbReference>
<comment type="similarity">
    <text evidence="2">Belongs to the eukaryotic/archaeal RNase P protein component 1 family.</text>
</comment>
<dbReference type="InterPro" id="IPR023538">
    <property type="entry name" value="RNP1"/>
</dbReference>
<organism evidence="8 9">
    <name type="scientific">Schizophyllum amplum</name>
    <dbReference type="NCBI Taxonomy" id="97359"/>
    <lineage>
        <taxon>Eukaryota</taxon>
        <taxon>Fungi</taxon>
        <taxon>Dikarya</taxon>
        <taxon>Basidiomycota</taxon>
        <taxon>Agaricomycotina</taxon>
        <taxon>Agaricomycetes</taxon>
        <taxon>Agaricomycetidae</taxon>
        <taxon>Agaricales</taxon>
        <taxon>Schizophyllaceae</taxon>
        <taxon>Schizophyllum</taxon>
    </lineage>
</organism>
<keyword evidence="7" id="KW-0378">Hydrolase</keyword>
<evidence type="ECO:0000256" key="3">
    <source>
        <dbReference type="ARBA" id="ARBA00022490"/>
    </source>
</evidence>
<dbReference type="InterPro" id="IPR002730">
    <property type="entry name" value="Rpp29/RNP1"/>
</dbReference>
<dbReference type="STRING" id="97359.A0A550CJR0"/>
<comment type="caution">
    <text evidence="8">The sequence shown here is derived from an EMBL/GenBank/DDBJ whole genome shotgun (WGS) entry which is preliminary data.</text>
</comment>
<dbReference type="EMBL" id="VDMD01000006">
    <property type="protein sequence ID" value="TRM65007.1"/>
    <property type="molecule type" value="Genomic_DNA"/>
</dbReference>
<dbReference type="OrthoDB" id="124041at2759"/>
<keyword evidence="4" id="KW-0819">tRNA processing</keyword>
<dbReference type="GO" id="GO:0033204">
    <property type="term" value="F:ribonuclease P RNA binding"/>
    <property type="evidence" value="ECO:0007669"/>
    <property type="project" value="InterPro"/>
</dbReference>
<evidence type="ECO:0000313" key="8">
    <source>
        <dbReference type="EMBL" id="TRM65007.1"/>
    </source>
</evidence>
<comment type="subcellular location">
    <subcellularLocation>
        <location evidence="1">Nucleus</location>
    </subcellularLocation>
</comment>
<evidence type="ECO:0000256" key="4">
    <source>
        <dbReference type="ARBA" id="ARBA00022694"/>
    </source>
</evidence>
<dbReference type="PANTHER" id="PTHR13348">
    <property type="entry name" value="RIBONUCLEASE P SUBUNIT P29"/>
    <property type="match status" value="1"/>
</dbReference>
<dbReference type="SUPFAM" id="SSF101744">
    <property type="entry name" value="Rof/RNase P subunit-like"/>
    <property type="match status" value="1"/>
</dbReference>
<dbReference type="Proteomes" id="UP000320762">
    <property type="component" value="Unassembled WGS sequence"/>
</dbReference>
<reference evidence="8 9" key="1">
    <citation type="journal article" date="2019" name="New Phytol.">
        <title>Comparative genomics reveals unique wood-decay strategies and fruiting body development in the Schizophyllaceae.</title>
        <authorList>
            <person name="Almasi E."/>
            <person name="Sahu N."/>
            <person name="Krizsan K."/>
            <person name="Balint B."/>
            <person name="Kovacs G.M."/>
            <person name="Kiss B."/>
            <person name="Cseklye J."/>
            <person name="Drula E."/>
            <person name="Henrissat B."/>
            <person name="Nagy I."/>
            <person name="Chovatia M."/>
            <person name="Adam C."/>
            <person name="LaButti K."/>
            <person name="Lipzen A."/>
            <person name="Riley R."/>
            <person name="Grigoriev I.V."/>
            <person name="Nagy L.G."/>
        </authorList>
    </citation>
    <scope>NUCLEOTIDE SEQUENCE [LARGE SCALE GENOMIC DNA]</scope>
    <source>
        <strain evidence="8 9">NL-1724</strain>
    </source>
</reference>
<dbReference type="InterPro" id="IPR036980">
    <property type="entry name" value="RNase_P/MRP_Rpp29_sf"/>
</dbReference>
<evidence type="ECO:0000256" key="2">
    <source>
        <dbReference type="ARBA" id="ARBA00006181"/>
    </source>
</evidence>
<keyword evidence="9" id="KW-1185">Reference proteome</keyword>
<dbReference type="GO" id="GO:0001682">
    <property type="term" value="P:tRNA 5'-leader removal"/>
    <property type="evidence" value="ECO:0007669"/>
    <property type="project" value="InterPro"/>
</dbReference>
<dbReference type="Gene3D" id="2.30.30.210">
    <property type="entry name" value="Ribonuclease P/MRP, subunit p29"/>
    <property type="match status" value="1"/>
</dbReference>
<dbReference type="InterPro" id="IPR023534">
    <property type="entry name" value="Rof/RNase_P-like"/>
</dbReference>
<gene>
    <name evidence="8" type="ORF">BD626DRAFT_400329</name>
</gene>
<dbReference type="InterPro" id="IPR016848">
    <property type="entry name" value="RNase_P/MRP_Rpp29-subunit"/>
</dbReference>
<keyword evidence="3" id="KW-0963">Cytoplasm</keyword>
<accession>A0A550CJR0</accession>
<dbReference type="PANTHER" id="PTHR13348:SF0">
    <property type="entry name" value="RIBONUCLEASE P PROTEIN SUBUNIT P29"/>
    <property type="match status" value="1"/>
</dbReference>